<dbReference type="AlphaFoldDB" id="A0A8G1A190"/>
<gene>
    <name evidence="2" type="ORF">E2N92_04210</name>
</gene>
<dbReference type="Gene3D" id="2.50.20.10">
    <property type="entry name" value="Lipoprotein localisation LolA/LolB/LppX"/>
    <property type="match status" value="1"/>
</dbReference>
<dbReference type="Pfam" id="PF14285">
    <property type="entry name" value="DUF4367"/>
    <property type="match status" value="1"/>
</dbReference>
<dbReference type="InterPro" id="IPR025377">
    <property type="entry name" value="DUF4367"/>
</dbReference>
<dbReference type="OrthoDB" id="137725at2157"/>
<keyword evidence="3" id="KW-1185">Reference proteome</keyword>
<evidence type="ECO:0000259" key="1">
    <source>
        <dbReference type="Pfam" id="PF14285"/>
    </source>
</evidence>
<reference evidence="2" key="1">
    <citation type="journal article" date="2005" name="Int. J. Syst. Evol. Microbiol.">
        <title>Methanofollis formosanus sp. nov., isolated from a fish pond.</title>
        <authorList>
            <person name="Wu S.Y."/>
            <person name="Chen S.C."/>
            <person name="Lai M.C."/>
        </authorList>
    </citation>
    <scope>NUCLEOTIDE SEQUENCE</scope>
    <source>
        <strain evidence="2">ML15</strain>
    </source>
</reference>
<organism evidence="2 3">
    <name type="scientific">Methanofollis formosanus</name>
    <dbReference type="NCBI Taxonomy" id="299308"/>
    <lineage>
        <taxon>Archaea</taxon>
        <taxon>Methanobacteriati</taxon>
        <taxon>Methanobacteriota</taxon>
        <taxon>Stenosarchaea group</taxon>
        <taxon>Methanomicrobia</taxon>
        <taxon>Methanomicrobiales</taxon>
        <taxon>Methanomicrobiaceae</taxon>
        <taxon>Methanofollis</taxon>
    </lineage>
</organism>
<sequence>MFIVLLVAAVLAAGCNAPSAAEVQTQVARVHDGTAGFSALVDLAAQDWNTTARISSEDGERYRFEYLEGEYAGTLVVNDGRRVWIYDPTAGNAAVIPAAYASSLFADTVRQAQTGREVYQAAVAAVVEGPLSSVAEGKCDGRPVYEVEVRGDGPIGTAPIGGRDEVYGVRAVIDAGAWTLVEASLLDGGGREVIAAQYAEVDLDPAFPAETFVFEPPPGTNVTLARTFALTPILVESLDELETFAGPGIPAPSWIPEGYAFVEAHHIPALSTTVIYAREDDADQIRLTVRPADLPVPPVPEDAEEVMVDGVEARYFREDGAAIFVWSDGTTAYRLGGPERREVMVRIATSVGPLEGRT</sequence>
<dbReference type="InterPro" id="IPR052944">
    <property type="entry name" value="Sporulation_related"/>
</dbReference>
<dbReference type="RefSeq" id="WP_220682446.1">
    <property type="nucleotide sequence ID" value="NZ_CP037968.1"/>
</dbReference>
<dbReference type="KEGG" id="mfk:E2N92_04210"/>
<protein>
    <recommendedName>
        <fullName evidence="1">DUF4367 domain-containing protein</fullName>
    </recommendedName>
</protein>
<proteinExistence type="predicted"/>
<name>A0A8G1A190_9EURY</name>
<reference evidence="2" key="2">
    <citation type="submission" date="2019-03" db="EMBL/GenBank/DDBJ databases">
        <authorList>
            <person name="Chen S.-C."/>
            <person name="Wu S.-Y."/>
            <person name="Lai M.-C."/>
        </authorList>
    </citation>
    <scope>NUCLEOTIDE SEQUENCE</scope>
    <source>
        <strain evidence="2">ML15</strain>
    </source>
</reference>
<dbReference type="Proteomes" id="UP000826709">
    <property type="component" value="Chromosome"/>
</dbReference>
<evidence type="ECO:0000313" key="2">
    <source>
        <dbReference type="EMBL" id="QYZ78685.1"/>
    </source>
</evidence>
<dbReference type="SUPFAM" id="SSF89392">
    <property type="entry name" value="Prokaryotic lipoproteins and lipoprotein localization factors"/>
    <property type="match status" value="1"/>
</dbReference>
<dbReference type="InterPro" id="IPR029046">
    <property type="entry name" value="LolA/LolB/LppX"/>
</dbReference>
<evidence type="ECO:0000313" key="3">
    <source>
        <dbReference type="Proteomes" id="UP000826709"/>
    </source>
</evidence>
<feature type="domain" description="DUF4367" evidence="1">
    <location>
        <begin position="250"/>
        <end position="351"/>
    </location>
</feature>
<accession>A0A8G1A190</accession>
<dbReference type="PANTHER" id="PTHR37507">
    <property type="entry name" value="SPORULATION PROTEIN YDCC"/>
    <property type="match status" value="1"/>
</dbReference>
<dbReference type="PANTHER" id="PTHR37507:SF2">
    <property type="entry name" value="SPORULATION PROTEIN YDCC"/>
    <property type="match status" value="1"/>
</dbReference>
<dbReference type="EMBL" id="CP037968">
    <property type="protein sequence ID" value="QYZ78685.1"/>
    <property type="molecule type" value="Genomic_DNA"/>
</dbReference>